<dbReference type="GO" id="GO:0006508">
    <property type="term" value="P:proteolysis"/>
    <property type="evidence" value="ECO:0007669"/>
    <property type="project" value="InterPro"/>
</dbReference>
<evidence type="ECO:0000313" key="3">
    <source>
        <dbReference type="Proteomes" id="UP000287033"/>
    </source>
</evidence>
<evidence type="ECO:0000259" key="1">
    <source>
        <dbReference type="Pfam" id="PF00112"/>
    </source>
</evidence>
<dbReference type="STRING" id="137246.A0A401TG33"/>
<dbReference type="Pfam" id="PF00112">
    <property type="entry name" value="Peptidase_C1"/>
    <property type="match status" value="1"/>
</dbReference>
<protein>
    <recommendedName>
        <fullName evidence="1">Peptidase C1A papain C-terminal domain-containing protein</fullName>
    </recommendedName>
</protein>
<dbReference type="EMBL" id="BEZZ01063877">
    <property type="protein sequence ID" value="GCC41583.1"/>
    <property type="molecule type" value="Genomic_DNA"/>
</dbReference>
<accession>A0A401TG33</accession>
<dbReference type="AlphaFoldDB" id="A0A401TG33"/>
<dbReference type="Proteomes" id="UP000287033">
    <property type="component" value="Unassembled WGS sequence"/>
</dbReference>
<dbReference type="PROSITE" id="PS00640">
    <property type="entry name" value="THIOL_PROTEASE_ASN"/>
    <property type="match status" value="1"/>
</dbReference>
<dbReference type="InterPro" id="IPR038765">
    <property type="entry name" value="Papain-like_cys_pep_sf"/>
</dbReference>
<dbReference type="SUPFAM" id="SSF54001">
    <property type="entry name" value="Cysteine proteinases"/>
    <property type="match status" value="1"/>
</dbReference>
<proteinExistence type="predicted"/>
<sequence length="69" mass="7870">MGTDLEETDRTIGLDLLTLVWSCPPAGGRHRYWIIKNSWGVNWGEKGYFRLYRGENACGINQHPCTCIV</sequence>
<gene>
    <name evidence="2" type="ORF">chiPu_0025711</name>
</gene>
<feature type="domain" description="Peptidase C1A papain C-terminal" evidence="1">
    <location>
        <begin position="29"/>
        <end position="66"/>
    </location>
</feature>
<dbReference type="Gene3D" id="2.40.50.170">
    <property type="entry name" value="Cysteine proteinases. Chain C"/>
    <property type="match status" value="1"/>
</dbReference>
<organism evidence="2 3">
    <name type="scientific">Chiloscyllium punctatum</name>
    <name type="common">Brownbanded bambooshark</name>
    <name type="synonym">Hemiscyllium punctatum</name>
    <dbReference type="NCBI Taxonomy" id="137246"/>
    <lineage>
        <taxon>Eukaryota</taxon>
        <taxon>Metazoa</taxon>
        <taxon>Chordata</taxon>
        <taxon>Craniata</taxon>
        <taxon>Vertebrata</taxon>
        <taxon>Chondrichthyes</taxon>
        <taxon>Elasmobranchii</taxon>
        <taxon>Galeomorphii</taxon>
        <taxon>Galeoidea</taxon>
        <taxon>Orectolobiformes</taxon>
        <taxon>Hemiscylliidae</taxon>
        <taxon>Chiloscyllium</taxon>
    </lineage>
</organism>
<dbReference type="InterPro" id="IPR025661">
    <property type="entry name" value="Pept_asp_AS"/>
</dbReference>
<dbReference type="InterPro" id="IPR000668">
    <property type="entry name" value="Peptidase_C1A_C"/>
</dbReference>
<keyword evidence="3" id="KW-1185">Reference proteome</keyword>
<dbReference type="OrthoDB" id="65740at2759"/>
<comment type="caution">
    <text evidence="2">The sequence shown here is derived from an EMBL/GenBank/DDBJ whole genome shotgun (WGS) entry which is preliminary data.</text>
</comment>
<name>A0A401TG33_CHIPU</name>
<reference evidence="2 3" key="1">
    <citation type="journal article" date="2018" name="Nat. Ecol. Evol.">
        <title>Shark genomes provide insights into elasmobranch evolution and the origin of vertebrates.</title>
        <authorList>
            <person name="Hara Y"/>
            <person name="Yamaguchi K"/>
            <person name="Onimaru K"/>
            <person name="Kadota M"/>
            <person name="Koyanagi M"/>
            <person name="Keeley SD"/>
            <person name="Tatsumi K"/>
            <person name="Tanaka K"/>
            <person name="Motone F"/>
            <person name="Kageyama Y"/>
            <person name="Nozu R"/>
            <person name="Adachi N"/>
            <person name="Nishimura O"/>
            <person name="Nakagawa R"/>
            <person name="Tanegashima C"/>
            <person name="Kiyatake I"/>
            <person name="Matsumoto R"/>
            <person name="Murakumo K"/>
            <person name="Nishida K"/>
            <person name="Terakita A"/>
            <person name="Kuratani S"/>
            <person name="Sato K"/>
            <person name="Hyodo S Kuraku.S."/>
        </authorList>
    </citation>
    <scope>NUCLEOTIDE SEQUENCE [LARGE SCALE GENOMIC DNA]</scope>
</reference>
<evidence type="ECO:0000313" key="2">
    <source>
        <dbReference type="EMBL" id="GCC41583.1"/>
    </source>
</evidence>
<dbReference type="GO" id="GO:0008234">
    <property type="term" value="F:cysteine-type peptidase activity"/>
    <property type="evidence" value="ECO:0007669"/>
    <property type="project" value="InterPro"/>
</dbReference>